<dbReference type="RefSeq" id="WP_258732975.1">
    <property type="nucleotide sequence ID" value="NZ_JANTHZ010000004.1"/>
</dbReference>
<evidence type="ECO:0000256" key="1">
    <source>
        <dbReference type="SAM" id="MobiDB-lite"/>
    </source>
</evidence>
<evidence type="ECO:0000313" key="2">
    <source>
        <dbReference type="EMBL" id="MCS0495819.1"/>
    </source>
</evidence>
<proteinExistence type="predicted"/>
<evidence type="ECO:0000313" key="3">
    <source>
        <dbReference type="Proteomes" id="UP001151088"/>
    </source>
</evidence>
<sequence>MDRNEQRVREAAYRVWEAEGRPEGAALDAWMSAHRLEKGEAGRAGDERPFPGAGPHARRDLINEDATPGSGALPSVDGDDPDVAPPTG</sequence>
<name>A0A9X2T5W9_9HYPH</name>
<feature type="region of interest" description="Disordered" evidence="1">
    <location>
        <begin position="38"/>
        <end position="88"/>
    </location>
</feature>
<feature type="compositionally biased region" description="Basic and acidic residues" evidence="1">
    <location>
        <begin position="38"/>
        <end position="49"/>
    </location>
</feature>
<reference evidence="2" key="1">
    <citation type="submission" date="2022-08" db="EMBL/GenBank/DDBJ databases">
        <authorList>
            <person name="Li F."/>
        </authorList>
    </citation>
    <scope>NUCLEOTIDE SEQUENCE</scope>
    <source>
        <strain evidence="2">MQZ15Z-1</strain>
    </source>
</reference>
<comment type="caution">
    <text evidence="2">The sequence shown here is derived from an EMBL/GenBank/DDBJ whole genome shotgun (WGS) entry which is preliminary data.</text>
</comment>
<dbReference type="AlphaFoldDB" id="A0A9X2T5W9"/>
<keyword evidence="3" id="KW-1185">Reference proteome</keyword>
<dbReference type="Proteomes" id="UP001151088">
    <property type="component" value="Unassembled WGS sequence"/>
</dbReference>
<protein>
    <submittedName>
        <fullName evidence="2">DUF2934 domain-containing protein</fullName>
    </submittedName>
</protein>
<dbReference type="InterPro" id="IPR021327">
    <property type="entry name" value="DUF2934"/>
</dbReference>
<accession>A0A9X2T5W9</accession>
<organism evidence="2 3">
    <name type="scientific">Ancylobacter mangrovi</name>
    <dbReference type="NCBI Taxonomy" id="2972472"/>
    <lineage>
        <taxon>Bacteria</taxon>
        <taxon>Pseudomonadati</taxon>
        <taxon>Pseudomonadota</taxon>
        <taxon>Alphaproteobacteria</taxon>
        <taxon>Hyphomicrobiales</taxon>
        <taxon>Xanthobacteraceae</taxon>
        <taxon>Ancylobacter</taxon>
    </lineage>
</organism>
<dbReference type="EMBL" id="JANTHZ010000004">
    <property type="protein sequence ID" value="MCS0495819.1"/>
    <property type="molecule type" value="Genomic_DNA"/>
</dbReference>
<gene>
    <name evidence="2" type="ORF">NVS89_11965</name>
</gene>
<dbReference type="Pfam" id="PF11154">
    <property type="entry name" value="DUF2934"/>
    <property type="match status" value="1"/>
</dbReference>